<dbReference type="EMBL" id="AWUE01014576">
    <property type="protein sequence ID" value="OMP02885.1"/>
    <property type="molecule type" value="Genomic_DNA"/>
</dbReference>
<dbReference type="Proteomes" id="UP000187203">
    <property type="component" value="Unassembled WGS sequence"/>
</dbReference>
<feature type="region of interest" description="Disordered" evidence="1">
    <location>
        <begin position="1"/>
        <end position="24"/>
    </location>
</feature>
<sequence length="54" mass="5991">MKASNNIENRGDPSALIRSGPTQAPTVRALAVGSPLRRLFVRLLPYFPKTLRKD</sequence>
<comment type="caution">
    <text evidence="2">The sequence shown here is derived from an EMBL/GenBank/DDBJ whole genome shotgun (WGS) entry which is preliminary data.</text>
</comment>
<protein>
    <submittedName>
        <fullName evidence="2">Uncharacterized protein</fullName>
    </submittedName>
</protein>
<keyword evidence="3" id="KW-1185">Reference proteome</keyword>
<evidence type="ECO:0000313" key="2">
    <source>
        <dbReference type="EMBL" id="OMP02885.1"/>
    </source>
</evidence>
<gene>
    <name evidence="2" type="ORF">COLO4_10728</name>
</gene>
<evidence type="ECO:0000256" key="1">
    <source>
        <dbReference type="SAM" id="MobiDB-lite"/>
    </source>
</evidence>
<evidence type="ECO:0000313" key="3">
    <source>
        <dbReference type="Proteomes" id="UP000187203"/>
    </source>
</evidence>
<proteinExistence type="predicted"/>
<organism evidence="2 3">
    <name type="scientific">Corchorus olitorius</name>
    <dbReference type="NCBI Taxonomy" id="93759"/>
    <lineage>
        <taxon>Eukaryota</taxon>
        <taxon>Viridiplantae</taxon>
        <taxon>Streptophyta</taxon>
        <taxon>Embryophyta</taxon>
        <taxon>Tracheophyta</taxon>
        <taxon>Spermatophyta</taxon>
        <taxon>Magnoliopsida</taxon>
        <taxon>eudicotyledons</taxon>
        <taxon>Gunneridae</taxon>
        <taxon>Pentapetalae</taxon>
        <taxon>rosids</taxon>
        <taxon>malvids</taxon>
        <taxon>Malvales</taxon>
        <taxon>Malvaceae</taxon>
        <taxon>Grewioideae</taxon>
        <taxon>Apeibeae</taxon>
        <taxon>Corchorus</taxon>
    </lineage>
</organism>
<accession>A0A1R3K710</accession>
<name>A0A1R3K710_9ROSI</name>
<dbReference type="AlphaFoldDB" id="A0A1R3K710"/>
<reference evidence="3" key="1">
    <citation type="submission" date="2013-09" db="EMBL/GenBank/DDBJ databases">
        <title>Corchorus olitorius genome sequencing.</title>
        <authorList>
            <person name="Alam M."/>
            <person name="Haque M.S."/>
            <person name="Islam M.S."/>
            <person name="Emdad E.M."/>
            <person name="Islam M.M."/>
            <person name="Ahmed B."/>
            <person name="Halim A."/>
            <person name="Hossen Q.M.M."/>
            <person name="Hossain M.Z."/>
            <person name="Ahmed R."/>
            <person name="Khan M.M."/>
            <person name="Islam R."/>
            <person name="Rashid M.M."/>
            <person name="Khan S.A."/>
            <person name="Rahman M.S."/>
            <person name="Alam M."/>
            <person name="Yahiya A.S."/>
            <person name="Khan M.S."/>
            <person name="Azam M.S."/>
            <person name="Haque T."/>
            <person name="Lashkar M.Z.H."/>
            <person name="Akhand A.I."/>
            <person name="Morshed G."/>
            <person name="Roy S."/>
            <person name="Uddin K.S."/>
            <person name="Rabeya T."/>
            <person name="Hossain A.S."/>
            <person name="Chowdhury A."/>
            <person name="Snigdha A.R."/>
            <person name="Mortoza M.S."/>
            <person name="Matin S.A."/>
            <person name="Hoque S.M.E."/>
            <person name="Islam M.K."/>
            <person name="Roy D.K."/>
            <person name="Haider R."/>
            <person name="Moosa M.M."/>
            <person name="Elias S.M."/>
            <person name="Hasan A.M."/>
            <person name="Jahan S."/>
            <person name="Shafiuddin M."/>
            <person name="Mahmood N."/>
            <person name="Shommy N.S."/>
        </authorList>
    </citation>
    <scope>NUCLEOTIDE SEQUENCE [LARGE SCALE GENOMIC DNA]</scope>
    <source>
        <strain evidence="3">cv. O-4</strain>
    </source>
</reference>